<dbReference type="EMBL" id="CAXAMN010027006">
    <property type="protein sequence ID" value="CAK9107564.1"/>
    <property type="molecule type" value="Genomic_DNA"/>
</dbReference>
<feature type="signal peptide" evidence="1">
    <location>
        <begin position="1"/>
        <end position="18"/>
    </location>
</feature>
<evidence type="ECO:0000313" key="3">
    <source>
        <dbReference type="Proteomes" id="UP001642484"/>
    </source>
</evidence>
<evidence type="ECO:0000313" key="2">
    <source>
        <dbReference type="EMBL" id="CAK9107564.1"/>
    </source>
</evidence>
<protein>
    <submittedName>
        <fullName evidence="2">Uncharacterized protein</fullName>
    </submittedName>
</protein>
<reference evidence="2 3" key="1">
    <citation type="submission" date="2024-02" db="EMBL/GenBank/DDBJ databases">
        <authorList>
            <person name="Chen Y."/>
            <person name="Shah S."/>
            <person name="Dougan E. K."/>
            <person name="Thang M."/>
            <person name="Chan C."/>
        </authorList>
    </citation>
    <scope>NUCLEOTIDE SEQUENCE [LARGE SCALE GENOMIC DNA]</scope>
</reference>
<keyword evidence="3" id="KW-1185">Reference proteome</keyword>
<feature type="chain" id="PRO_5046456634" evidence="1">
    <location>
        <begin position="19"/>
        <end position="199"/>
    </location>
</feature>
<organism evidence="2 3">
    <name type="scientific">Durusdinium trenchii</name>
    <dbReference type="NCBI Taxonomy" id="1381693"/>
    <lineage>
        <taxon>Eukaryota</taxon>
        <taxon>Sar</taxon>
        <taxon>Alveolata</taxon>
        <taxon>Dinophyceae</taxon>
        <taxon>Suessiales</taxon>
        <taxon>Symbiodiniaceae</taxon>
        <taxon>Durusdinium</taxon>
    </lineage>
</organism>
<proteinExistence type="predicted"/>
<accession>A0ABP0S5E5</accession>
<sequence>MLLLWAVLFALQVRQRFGALQASVAGRIAPLESIQAKDRLDWVQLPGRLLGRCELPKGYTAGCKPLLLERVHNVRECLGVLGMTEGDTINYKGGEVSLSWATPRCFSPALAFQEGQDELVLTTTYGPMEVYSVLCEALKDLPGLSTSRSKRIYVGKEEDYWTTSAEMKQDLRSFFMPLAANWTVLEPGGWEATVATLPG</sequence>
<gene>
    <name evidence="2" type="ORF">CCMP2556_LOCUS50191</name>
</gene>
<keyword evidence="1" id="KW-0732">Signal</keyword>
<evidence type="ECO:0000256" key="1">
    <source>
        <dbReference type="SAM" id="SignalP"/>
    </source>
</evidence>
<comment type="caution">
    <text evidence="2">The sequence shown here is derived from an EMBL/GenBank/DDBJ whole genome shotgun (WGS) entry which is preliminary data.</text>
</comment>
<dbReference type="Proteomes" id="UP001642484">
    <property type="component" value="Unassembled WGS sequence"/>
</dbReference>
<name>A0ABP0S5E5_9DINO</name>